<dbReference type="EMBL" id="BGPR01002246">
    <property type="protein sequence ID" value="GBM70330.1"/>
    <property type="molecule type" value="Genomic_DNA"/>
</dbReference>
<dbReference type="AlphaFoldDB" id="A0A4Y2HY71"/>
<reference evidence="2 3" key="1">
    <citation type="journal article" date="2019" name="Sci. Rep.">
        <title>Orb-weaving spider Araneus ventricosus genome elucidates the spidroin gene catalogue.</title>
        <authorList>
            <person name="Kono N."/>
            <person name="Nakamura H."/>
            <person name="Ohtoshi R."/>
            <person name="Moran D.A.P."/>
            <person name="Shinohara A."/>
            <person name="Yoshida Y."/>
            <person name="Fujiwara M."/>
            <person name="Mori M."/>
            <person name="Tomita M."/>
            <person name="Arakawa K."/>
        </authorList>
    </citation>
    <scope>NUCLEOTIDE SEQUENCE [LARGE SCALE GENOMIC DNA]</scope>
</reference>
<comment type="caution">
    <text evidence="2">The sequence shown here is derived from an EMBL/GenBank/DDBJ whole genome shotgun (WGS) entry which is preliminary data.</text>
</comment>
<feature type="region of interest" description="Disordered" evidence="1">
    <location>
        <begin position="45"/>
        <end position="73"/>
    </location>
</feature>
<dbReference type="OrthoDB" id="6514649at2759"/>
<keyword evidence="3" id="KW-1185">Reference proteome</keyword>
<evidence type="ECO:0000313" key="2">
    <source>
        <dbReference type="EMBL" id="GBM70330.1"/>
    </source>
</evidence>
<organism evidence="2 3">
    <name type="scientific">Araneus ventricosus</name>
    <name type="common">Orbweaver spider</name>
    <name type="synonym">Epeira ventricosa</name>
    <dbReference type="NCBI Taxonomy" id="182803"/>
    <lineage>
        <taxon>Eukaryota</taxon>
        <taxon>Metazoa</taxon>
        <taxon>Ecdysozoa</taxon>
        <taxon>Arthropoda</taxon>
        <taxon>Chelicerata</taxon>
        <taxon>Arachnida</taxon>
        <taxon>Araneae</taxon>
        <taxon>Araneomorphae</taxon>
        <taxon>Entelegynae</taxon>
        <taxon>Araneoidea</taxon>
        <taxon>Araneidae</taxon>
        <taxon>Araneus</taxon>
    </lineage>
</organism>
<dbReference type="Proteomes" id="UP000499080">
    <property type="component" value="Unassembled WGS sequence"/>
</dbReference>
<evidence type="ECO:0000313" key="3">
    <source>
        <dbReference type="Proteomes" id="UP000499080"/>
    </source>
</evidence>
<name>A0A4Y2HY71_ARAVE</name>
<accession>A0A4Y2HY71</accession>
<protein>
    <submittedName>
        <fullName evidence="2">Uncharacterized protein</fullName>
    </submittedName>
</protein>
<gene>
    <name evidence="2" type="ORF">AVEN_244443_1</name>
</gene>
<proteinExistence type="predicted"/>
<evidence type="ECO:0000256" key="1">
    <source>
        <dbReference type="SAM" id="MobiDB-lite"/>
    </source>
</evidence>
<sequence length="192" mass="21851">MGNPRLHGWLEDRKRCRDNILRLVGTKYSPQMVGKTARLQYNFPAGTSGLETRNRPCNQPPSPANNHSSEQSAHVGYDGYEEADRLLKETAESDRDLLSVKAPISSLKSVFKKKMMEDWQSDREDENTGRSTFNILLRVSTQQCYWKMEEILFFTGHGPFPSHSKRFNLAKTANCSCVNTKALLCIMQLSAF</sequence>